<evidence type="ECO:0000259" key="11">
    <source>
        <dbReference type="PROSITE" id="PS50262"/>
    </source>
</evidence>
<evidence type="ECO:0000256" key="4">
    <source>
        <dbReference type="ARBA" id="ARBA00023040"/>
    </source>
</evidence>
<keyword evidence="3 10" id="KW-1133">Transmembrane helix</keyword>
<feature type="domain" description="G-protein coupled receptors family 1 profile" evidence="11">
    <location>
        <begin position="46"/>
        <end position="312"/>
    </location>
</feature>
<evidence type="ECO:0000313" key="12">
    <source>
        <dbReference type="EMBL" id="CAH3140233.1"/>
    </source>
</evidence>
<keyword evidence="2 8" id="KW-0812">Transmembrane</keyword>
<protein>
    <recommendedName>
        <fullName evidence="11">G-protein coupled receptors family 1 profile domain-containing protein</fullName>
    </recommendedName>
</protein>
<feature type="region of interest" description="Disordered" evidence="9">
    <location>
        <begin position="1"/>
        <end position="20"/>
    </location>
</feature>
<gene>
    <name evidence="12" type="ORF">PEVE_00041634</name>
</gene>
<dbReference type="CDD" id="cd00637">
    <property type="entry name" value="7tm_classA_rhodopsin-like"/>
    <property type="match status" value="1"/>
</dbReference>
<evidence type="ECO:0000256" key="1">
    <source>
        <dbReference type="ARBA" id="ARBA00004141"/>
    </source>
</evidence>
<evidence type="ECO:0000313" key="13">
    <source>
        <dbReference type="Proteomes" id="UP001159427"/>
    </source>
</evidence>
<reference evidence="12 13" key="1">
    <citation type="submission" date="2022-05" db="EMBL/GenBank/DDBJ databases">
        <authorList>
            <consortium name="Genoscope - CEA"/>
            <person name="William W."/>
        </authorList>
    </citation>
    <scope>NUCLEOTIDE SEQUENCE [LARGE SCALE GENOMIC DNA]</scope>
</reference>
<dbReference type="Pfam" id="PF00001">
    <property type="entry name" value="7tm_1"/>
    <property type="match status" value="1"/>
</dbReference>
<evidence type="ECO:0000256" key="8">
    <source>
        <dbReference type="RuleBase" id="RU000688"/>
    </source>
</evidence>
<feature type="transmembrane region" description="Helical" evidence="10">
    <location>
        <begin position="30"/>
        <end position="55"/>
    </location>
</feature>
<evidence type="ECO:0000256" key="10">
    <source>
        <dbReference type="SAM" id="Phobius"/>
    </source>
</evidence>
<dbReference type="InterPro" id="IPR000276">
    <property type="entry name" value="GPCR_Rhodpsn"/>
</dbReference>
<dbReference type="SUPFAM" id="SSF81321">
    <property type="entry name" value="Family A G protein-coupled receptor-like"/>
    <property type="match status" value="1"/>
</dbReference>
<organism evidence="12 13">
    <name type="scientific">Porites evermanni</name>
    <dbReference type="NCBI Taxonomy" id="104178"/>
    <lineage>
        <taxon>Eukaryota</taxon>
        <taxon>Metazoa</taxon>
        <taxon>Cnidaria</taxon>
        <taxon>Anthozoa</taxon>
        <taxon>Hexacorallia</taxon>
        <taxon>Scleractinia</taxon>
        <taxon>Fungiina</taxon>
        <taxon>Poritidae</taxon>
        <taxon>Porites</taxon>
    </lineage>
</organism>
<feature type="compositionally biased region" description="Polar residues" evidence="9">
    <location>
        <begin position="1"/>
        <end position="12"/>
    </location>
</feature>
<proteinExistence type="inferred from homology"/>
<evidence type="ECO:0000256" key="2">
    <source>
        <dbReference type="ARBA" id="ARBA00022692"/>
    </source>
</evidence>
<keyword evidence="4 8" id="KW-0297">G-protein coupled receptor</keyword>
<feature type="transmembrane region" description="Helical" evidence="10">
    <location>
        <begin position="293"/>
        <end position="315"/>
    </location>
</feature>
<name>A0ABN8PB95_9CNID</name>
<accession>A0ABN8PB95</accession>
<evidence type="ECO:0000256" key="9">
    <source>
        <dbReference type="SAM" id="MobiDB-lite"/>
    </source>
</evidence>
<keyword evidence="7 8" id="KW-0807">Transducer</keyword>
<evidence type="ECO:0000256" key="5">
    <source>
        <dbReference type="ARBA" id="ARBA00023136"/>
    </source>
</evidence>
<feature type="transmembrane region" description="Helical" evidence="10">
    <location>
        <begin position="200"/>
        <end position="224"/>
    </location>
</feature>
<dbReference type="Gene3D" id="1.20.1070.10">
    <property type="entry name" value="Rhodopsin 7-helix transmembrane proteins"/>
    <property type="match status" value="1"/>
</dbReference>
<feature type="transmembrane region" description="Helical" evidence="10">
    <location>
        <begin position="153"/>
        <end position="171"/>
    </location>
</feature>
<keyword evidence="6 8" id="KW-0675">Receptor</keyword>
<dbReference type="InterPro" id="IPR017452">
    <property type="entry name" value="GPCR_Rhodpsn_7TM"/>
</dbReference>
<dbReference type="PROSITE" id="PS50262">
    <property type="entry name" value="G_PROTEIN_RECEP_F1_2"/>
    <property type="match status" value="1"/>
</dbReference>
<comment type="similarity">
    <text evidence="8">Belongs to the G-protein coupled receptor 1 family.</text>
</comment>
<comment type="caution">
    <text evidence="12">The sequence shown here is derived from an EMBL/GenBank/DDBJ whole genome shotgun (WGS) entry which is preliminary data.</text>
</comment>
<keyword evidence="5 10" id="KW-0472">Membrane</keyword>
<dbReference type="PANTHER" id="PTHR45695:SF9">
    <property type="entry name" value="LEUCOKININ RECEPTOR"/>
    <property type="match status" value="1"/>
</dbReference>
<dbReference type="PRINTS" id="PR00237">
    <property type="entry name" value="GPCRRHODOPSN"/>
</dbReference>
<dbReference type="SMART" id="SM01381">
    <property type="entry name" value="7TM_GPCR_Srsx"/>
    <property type="match status" value="1"/>
</dbReference>
<keyword evidence="13" id="KW-1185">Reference proteome</keyword>
<sequence length="369" mass="42272">MAYQNSSLNGNITSNSDTTSSTGEAVAFKVIKVLCYSVIMLMSLVGNTLVITIIYRNKRMRSTTNNLIANMAISDLLFPLFALPRETAKVFVGTLRWLVDGVVGDILCKIVPFSQDISTAVSILSLVVIAFDRFYAVKFPFKPAIITPKMCRVIISFIWAVATSIHSPYFYTFRLAINNNITYCIYAWEPAFDTISTQKVYFLIIFNVLILFPIFVITILYTAIAVEIWKQKGPVERSCHERQRREVENRKVLKQVVTVVVVFISCITPITIFSCLLHFVWNLQPPREIEVDFRFCAQFIIHSNAAINPCIYFVFNKNYRKGLKELFECCVQIFSRFPKSDQHNISTHSNVDTKIERVSKQRTPRGQYV</sequence>
<evidence type="ECO:0000256" key="6">
    <source>
        <dbReference type="ARBA" id="ARBA00023170"/>
    </source>
</evidence>
<feature type="transmembrane region" description="Helical" evidence="10">
    <location>
        <begin position="252"/>
        <end position="281"/>
    </location>
</feature>
<dbReference type="Proteomes" id="UP001159427">
    <property type="component" value="Unassembled WGS sequence"/>
</dbReference>
<dbReference type="EMBL" id="CALNXI010000798">
    <property type="protein sequence ID" value="CAH3140233.1"/>
    <property type="molecule type" value="Genomic_DNA"/>
</dbReference>
<evidence type="ECO:0000256" key="3">
    <source>
        <dbReference type="ARBA" id="ARBA00022989"/>
    </source>
</evidence>
<dbReference type="PROSITE" id="PS00237">
    <property type="entry name" value="G_PROTEIN_RECEP_F1_1"/>
    <property type="match status" value="1"/>
</dbReference>
<comment type="subcellular location">
    <subcellularLocation>
        <location evidence="1">Membrane</location>
        <topology evidence="1">Multi-pass membrane protein</topology>
    </subcellularLocation>
</comment>
<evidence type="ECO:0000256" key="7">
    <source>
        <dbReference type="ARBA" id="ARBA00023224"/>
    </source>
</evidence>
<dbReference type="PANTHER" id="PTHR45695">
    <property type="entry name" value="LEUCOKININ RECEPTOR-RELATED"/>
    <property type="match status" value="1"/>
</dbReference>